<name>F0X8C5_GROCL</name>
<feature type="region of interest" description="Disordered" evidence="2">
    <location>
        <begin position="109"/>
        <end position="130"/>
    </location>
</feature>
<dbReference type="InterPro" id="IPR007577">
    <property type="entry name" value="GlycoTrfase_DXD_sugar-bd_CS"/>
</dbReference>
<dbReference type="eggNOG" id="ENOG502QW2I">
    <property type="taxonomic scope" value="Eukaryota"/>
</dbReference>
<dbReference type="SUPFAM" id="SSF53448">
    <property type="entry name" value="Nucleotide-diphospho-sugar transferases"/>
    <property type="match status" value="1"/>
</dbReference>
<keyword evidence="4" id="KW-0808">Transferase</keyword>
<accession>F0X8C5</accession>
<dbReference type="HOGENOM" id="CLU_580099_0_0_1"/>
<dbReference type="RefSeq" id="XP_014174764.1">
    <property type="nucleotide sequence ID" value="XM_014319289.1"/>
</dbReference>
<dbReference type="PANTHER" id="PTHR31834:SF8">
    <property type="entry name" value="TRANSFERASE, PUTATIVE (AFU_ORTHOLOGUE AFUA_6G14040)-RELATED"/>
    <property type="match status" value="1"/>
</dbReference>
<comment type="similarity">
    <text evidence="1">Belongs to the glycosyltransferase 32 family.</text>
</comment>
<keyword evidence="3" id="KW-0472">Membrane</keyword>
<protein>
    <submittedName>
        <fullName evidence="4">Initiation-specific alpha-mannosyltransferase</fullName>
    </submittedName>
</protein>
<evidence type="ECO:0000256" key="3">
    <source>
        <dbReference type="SAM" id="Phobius"/>
    </source>
</evidence>
<dbReference type="AlphaFoldDB" id="F0X8C5"/>
<feature type="transmembrane region" description="Helical" evidence="3">
    <location>
        <begin position="66"/>
        <end position="84"/>
    </location>
</feature>
<dbReference type="GeneID" id="25976442"/>
<dbReference type="InterPro" id="IPR039367">
    <property type="entry name" value="Och1-like"/>
</dbReference>
<dbReference type="PANTHER" id="PTHR31834">
    <property type="entry name" value="INITIATION-SPECIFIC ALPHA-1,6-MANNOSYLTRANSFERASE"/>
    <property type="match status" value="1"/>
</dbReference>
<keyword evidence="4" id="KW-0328">Glycosyltransferase</keyword>
<dbReference type="EMBL" id="GL629735">
    <property type="protein sequence ID" value="EFX05282.1"/>
    <property type="molecule type" value="Genomic_DNA"/>
</dbReference>
<reference evidence="4 5" key="1">
    <citation type="journal article" date="2011" name="Proc. Natl. Acad. Sci. U.S.A.">
        <title>Genome and transcriptome analyses of the mountain pine beetle-fungal symbiont Grosmannia clavigera, a lodgepole pine pathogen.</title>
        <authorList>
            <person name="DiGuistini S."/>
            <person name="Wang Y."/>
            <person name="Liao N.Y."/>
            <person name="Taylor G."/>
            <person name="Tanguay P."/>
            <person name="Feau N."/>
            <person name="Henrissat B."/>
            <person name="Chan S.K."/>
            <person name="Hesse-Orce U."/>
            <person name="Alamouti S.M."/>
            <person name="Tsui C.K.M."/>
            <person name="Docking R.T."/>
            <person name="Levasseur A."/>
            <person name="Haridas S."/>
            <person name="Robertson G."/>
            <person name="Birol I."/>
            <person name="Holt R.A."/>
            <person name="Marra M.A."/>
            <person name="Hamelin R.C."/>
            <person name="Hirst M."/>
            <person name="Jones S.J.M."/>
            <person name="Bohlmann J."/>
            <person name="Breuil C."/>
        </authorList>
    </citation>
    <scope>NUCLEOTIDE SEQUENCE [LARGE SCALE GENOMIC DNA]</scope>
    <source>
        <strain evidence="5">kw1407 / UAMH 11150</strain>
    </source>
</reference>
<proteinExistence type="inferred from homology"/>
<keyword evidence="3" id="KW-1133">Transmembrane helix</keyword>
<dbReference type="GO" id="GO:0000009">
    <property type="term" value="F:alpha-1,6-mannosyltransferase activity"/>
    <property type="evidence" value="ECO:0007669"/>
    <property type="project" value="InterPro"/>
</dbReference>
<keyword evidence="3" id="KW-0812">Transmembrane</keyword>
<feature type="region of interest" description="Disordered" evidence="2">
    <location>
        <begin position="229"/>
        <end position="255"/>
    </location>
</feature>
<evidence type="ECO:0000313" key="4">
    <source>
        <dbReference type="EMBL" id="EFX05282.1"/>
    </source>
</evidence>
<dbReference type="Gene3D" id="3.90.550.20">
    <property type="match status" value="1"/>
</dbReference>
<evidence type="ECO:0000256" key="2">
    <source>
        <dbReference type="SAM" id="MobiDB-lite"/>
    </source>
</evidence>
<dbReference type="GO" id="GO:0006487">
    <property type="term" value="P:protein N-linked glycosylation"/>
    <property type="evidence" value="ECO:0007669"/>
    <property type="project" value="TreeGrafter"/>
</dbReference>
<dbReference type="InParanoid" id="F0X8C5"/>
<organism evidence="5">
    <name type="scientific">Grosmannia clavigera (strain kw1407 / UAMH 11150)</name>
    <name type="common">Blue stain fungus</name>
    <name type="synonym">Graphiocladiella clavigera</name>
    <dbReference type="NCBI Taxonomy" id="655863"/>
    <lineage>
        <taxon>Eukaryota</taxon>
        <taxon>Fungi</taxon>
        <taxon>Dikarya</taxon>
        <taxon>Ascomycota</taxon>
        <taxon>Pezizomycotina</taxon>
        <taxon>Sordariomycetes</taxon>
        <taxon>Sordariomycetidae</taxon>
        <taxon>Ophiostomatales</taxon>
        <taxon>Ophiostomataceae</taxon>
        <taxon>Leptographium</taxon>
    </lineage>
</organism>
<sequence>MAGRQDYRLPSRYCDGEDDKVLAAAARLSLSPHREERKSTLAQISSVVLWLATFSWLPSSPRQRRHLCVLLLLMSTILGFWVLISDDSRRHLVTVDGASESLSRLWSHPDSSSSCSSPASPAAPVSAGSLETSISPDIPDYDPFSTGRIADTSVSTRLPQIPPKIWQVYLSWASSAVTPGYLASWMSRSPSFMYTILDADGARDVVGRLSRLALDKTLRLPIWVPASAPSQEKDAKSEDSESKSESERRGTDDIDSVSAADIGSDALQLYEAMPRRVLRADFLRYLLLALEGGIYTDSDTSLVRPIRDWVPESMRNATRLIVGLEADSSPPVSGTKYEVQFCQWTLASGPNHPTMWTMVHRILAHMRDSSSGFFTPSFTDDDVLAVTGPAAWTEVIYAHLNRVAGDGAGQERITWETLHGMTEPRLFGDTVVLPIDSFATGVPHSKASKQTVEATLVKHQFLGKWRGNNGK</sequence>
<feature type="compositionally biased region" description="Basic and acidic residues" evidence="2">
    <location>
        <begin position="231"/>
        <end position="252"/>
    </location>
</feature>
<keyword evidence="5" id="KW-1185">Reference proteome</keyword>
<dbReference type="Proteomes" id="UP000007796">
    <property type="component" value="Unassembled WGS sequence"/>
</dbReference>
<dbReference type="InterPro" id="IPR029044">
    <property type="entry name" value="Nucleotide-diphossugar_trans"/>
</dbReference>
<gene>
    <name evidence="4" type="ORF">CMQ_3351</name>
</gene>
<feature type="compositionally biased region" description="Low complexity" evidence="2">
    <location>
        <begin position="109"/>
        <end position="129"/>
    </location>
</feature>
<evidence type="ECO:0000256" key="1">
    <source>
        <dbReference type="ARBA" id="ARBA00009003"/>
    </source>
</evidence>
<dbReference type="GO" id="GO:0000136">
    <property type="term" value="C:mannan polymerase complex"/>
    <property type="evidence" value="ECO:0007669"/>
    <property type="project" value="TreeGrafter"/>
</dbReference>
<dbReference type="OrthoDB" id="409543at2759"/>
<dbReference type="Pfam" id="PF04488">
    <property type="entry name" value="Gly_transf_sug"/>
    <property type="match status" value="1"/>
</dbReference>
<evidence type="ECO:0000313" key="5">
    <source>
        <dbReference type="Proteomes" id="UP000007796"/>
    </source>
</evidence>
<dbReference type="STRING" id="655863.F0X8C5"/>